<dbReference type="Pfam" id="PF05673">
    <property type="entry name" value="DUF815"/>
    <property type="match status" value="1"/>
</dbReference>
<accession>A0A4V3F794</accession>
<name>A0A4V3F794_9GAMM</name>
<dbReference type="SUPFAM" id="SSF52540">
    <property type="entry name" value="P-loop containing nucleoside triphosphate hydrolases"/>
    <property type="match status" value="1"/>
</dbReference>
<dbReference type="Proteomes" id="UP000295341">
    <property type="component" value="Unassembled WGS sequence"/>
</dbReference>
<dbReference type="CDD" id="cd00009">
    <property type="entry name" value="AAA"/>
    <property type="match status" value="1"/>
</dbReference>
<dbReference type="PANTHER" id="PTHR42935:SF1">
    <property type="entry name" value="SLR0930 PROTEIN"/>
    <property type="match status" value="1"/>
</dbReference>
<dbReference type="AlphaFoldDB" id="A0A4V3F794"/>
<dbReference type="InterPro" id="IPR027417">
    <property type="entry name" value="P-loop_NTPase"/>
</dbReference>
<evidence type="ECO:0000313" key="1">
    <source>
        <dbReference type="EMBL" id="TDU32786.1"/>
    </source>
</evidence>
<sequence length="268" mass="30381">MDHPAKVTSPASKHVFAMTELAYRWRNQRLEVVPHPHKVSAEALRGIDRQKAALQQNTLQFVRRKPANHALLTGARGTGKSSLVKAMLDEFAGQGLRLVEIHPHDLTELPEVVAPLRDRPERFILYVDDFSVASSDARLTALKTALDGGIEDPPENVLIYATSNRRHLMPEMAKENEGYHWEDGELHPGETTEEKISLSERFGLWLSFLPFTQDQYLDAVRVHLALLGHDGWDEELQTLALRWALNRASRSGRVARQFARDWVGREST</sequence>
<dbReference type="Gene3D" id="3.40.50.300">
    <property type="entry name" value="P-loop containing nucleotide triphosphate hydrolases"/>
    <property type="match status" value="1"/>
</dbReference>
<protein>
    <submittedName>
        <fullName evidence="1">Uncharacterized protein</fullName>
    </submittedName>
</protein>
<reference evidence="1 2" key="1">
    <citation type="submission" date="2019-03" db="EMBL/GenBank/DDBJ databases">
        <title>Genomic Encyclopedia of Type Strains, Phase IV (KMG-IV): sequencing the most valuable type-strain genomes for metagenomic binning, comparative biology and taxonomic classification.</title>
        <authorList>
            <person name="Goeker M."/>
        </authorList>
    </citation>
    <scope>NUCLEOTIDE SEQUENCE [LARGE SCALE GENOMIC DNA]</scope>
    <source>
        <strain evidence="1 2">DSM 26377</strain>
    </source>
</reference>
<gene>
    <name evidence="1" type="ORF">DFR24_2191</name>
</gene>
<dbReference type="InterPro" id="IPR008533">
    <property type="entry name" value="DUF815"/>
</dbReference>
<comment type="caution">
    <text evidence="1">The sequence shown here is derived from an EMBL/GenBank/DDBJ whole genome shotgun (WGS) entry which is preliminary data.</text>
</comment>
<proteinExistence type="predicted"/>
<organism evidence="1 2">
    <name type="scientific">Panacagrimonas perspica</name>
    <dbReference type="NCBI Taxonomy" id="381431"/>
    <lineage>
        <taxon>Bacteria</taxon>
        <taxon>Pseudomonadati</taxon>
        <taxon>Pseudomonadota</taxon>
        <taxon>Gammaproteobacteria</taxon>
        <taxon>Nevskiales</taxon>
        <taxon>Nevskiaceae</taxon>
        <taxon>Panacagrimonas</taxon>
    </lineage>
</organism>
<dbReference type="PANTHER" id="PTHR42935">
    <property type="entry name" value="SLR0930 PROTEIN"/>
    <property type="match status" value="1"/>
</dbReference>
<evidence type="ECO:0000313" key="2">
    <source>
        <dbReference type="Proteomes" id="UP000295341"/>
    </source>
</evidence>
<keyword evidence="2" id="KW-1185">Reference proteome</keyword>
<dbReference type="EMBL" id="SOBT01000008">
    <property type="protein sequence ID" value="TDU32786.1"/>
    <property type="molecule type" value="Genomic_DNA"/>
</dbReference>